<dbReference type="HAMAP" id="MF_01930">
    <property type="entry name" value="PurN"/>
    <property type="match status" value="1"/>
</dbReference>
<dbReference type="RefSeq" id="WP_201431600.1">
    <property type="nucleotide sequence ID" value="NZ_JAEQBW010000005.1"/>
</dbReference>
<dbReference type="EC" id="2.1.2.2" evidence="6"/>
<evidence type="ECO:0000256" key="4">
    <source>
        <dbReference type="ARBA" id="ARBA00038440"/>
    </source>
</evidence>
<dbReference type="PANTHER" id="PTHR43369:SF2">
    <property type="entry name" value="PHOSPHORIBOSYLGLYCINAMIDE FORMYLTRANSFERASE"/>
    <property type="match status" value="1"/>
</dbReference>
<dbReference type="GO" id="GO:0004644">
    <property type="term" value="F:phosphoribosylglycinamide formyltransferase activity"/>
    <property type="evidence" value="ECO:0007669"/>
    <property type="project" value="UniProtKB-UniRule"/>
</dbReference>
<evidence type="ECO:0000256" key="5">
    <source>
        <dbReference type="ARBA" id="ARBA00047664"/>
    </source>
</evidence>
<evidence type="ECO:0000256" key="3">
    <source>
        <dbReference type="ARBA" id="ARBA00022755"/>
    </source>
</evidence>
<comment type="caution">
    <text evidence="6">Lacks conserved residue(s) required for the propagation of feature annotation.</text>
</comment>
<feature type="binding site" evidence="6">
    <location>
        <begin position="17"/>
        <end position="19"/>
    </location>
    <ligand>
        <name>N(1)-(5-phospho-beta-D-ribosyl)glycinamide</name>
        <dbReference type="ChEBI" id="CHEBI:143788"/>
    </ligand>
</feature>
<evidence type="ECO:0000313" key="9">
    <source>
        <dbReference type="Proteomes" id="UP000611723"/>
    </source>
</evidence>
<feature type="binding site" evidence="6">
    <location>
        <position position="107"/>
    </location>
    <ligand>
        <name>(6R)-10-formyltetrahydrofolate</name>
        <dbReference type="ChEBI" id="CHEBI:195366"/>
    </ligand>
</feature>
<comment type="similarity">
    <text evidence="4 6">Belongs to the GART family.</text>
</comment>
<feature type="site" description="Raises pKa of active site His" evidence="6">
    <location>
        <position position="150"/>
    </location>
</feature>
<dbReference type="CDD" id="cd08645">
    <property type="entry name" value="FMT_core_GART"/>
    <property type="match status" value="1"/>
</dbReference>
<dbReference type="GO" id="GO:0005829">
    <property type="term" value="C:cytosol"/>
    <property type="evidence" value="ECO:0007669"/>
    <property type="project" value="TreeGrafter"/>
</dbReference>
<reference evidence="8" key="1">
    <citation type="submission" date="2021-01" db="EMBL/GenBank/DDBJ databases">
        <title>Marivirga aurantiaca sp. nov., isolated from intertidal surface sediments.</title>
        <authorList>
            <person name="Zhang M."/>
        </authorList>
    </citation>
    <scope>NUCLEOTIDE SEQUENCE</scope>
    <source>
        <strain evidence="8">S37H4</strain>
    </source>
</reference>
<gene>
    <name evidence="6 8" type="primary">purN</name>
    <name evidence="8" type="ORF">JKA74_12865</name>
</gene>
<dbReference type="EMBL" id="JAEQBW010000005">
    <property type="protein sequence ID" value="MBK6265927.1"/>
    <property type="molecule type" value="Genomic_DNA"/>
</dbReference>
<dbReference type="Gene3D" id="3.40.50.170">
    <property type="entry name" value="Formyl transferase, N-terminal domain"/>
    <property type="match status" value="1"/>
</dbReference>
<dbReference type="InterPro" id="IPR036477">
    <property type="entry name" value="Formyl_transf_N_sf"/>
</dbReference>
<evidence type="ECO:0000313" key="8">
    <source>
        <dbReference type="EMBL" id="MBK6265927.1"/>
    </source>
</evidence>
<dbReference type="NCBIfam" id="TIGR00639">
    <property type="entry name" value="PurN"/>
    <property type="match status" value="1"/>
</dbReference>
<sequence>MTHNKKVKIALLASGSGTNAEKIIHYFKDSEISEVACVISNRQKAGVLERAQKAGVNHQVFSMQEFEATTPVLNYLQKQGVDIIVLAGFLLKLSPEIITAYPDKIINIHPALLPKYGGKGMYGHFVHEAVIKNRDQESGITIHLVNDEYDKGDIIFQTACPINPEMTPEQLAAKVQVLEHQHFPKVIEQFISDSIKGA</sequence>
<proteinExistence type="inferred from homology"/>
<feature type="domain" description="Formyl transferase N-terminal" evidence="7">
    <location>
        <begin position="8"/>
        <end position="187"/>
    </location>
</feature>
<comment type="catalytic activity">
    <reaction evidence="5 6">
        <text>N(1)-(5-phospho-beta-D-ribosyl)glycinamide + (6R)-10-formyltetrahydrofolate = N(2)-formyl-N(1)-(5-phospho-beta-D-ribosyl)glycinamide + (6S)-5,6,7,8-tetrahydrofolate + H(+)</text>
        <dbReference type="Rhea" id="RHEA:15053"/>
        <dbReference type="ChEBI" id="CHEBI:15378"/>
        <dbReference type="ChEBI" id="CHEBI:57453"/>
        <dbReference type="ChEBI" id="CHEBI:143788"/>
        <dbReference type="ChEBI" id="CHEBI:147286"/>
        <dbReference type="ChEBI" id="CHEBI:195366"/>
        <dbReference type="EC" id="2.1.2.2"/>
    </reaction>
</comment>
<comment type="function">
    <text evidence="6">Catalyzes the transfer of a formyl group from 10-formyltetrahydrofolate to 5-phospho-ribosyl-glycinamide (GAR), producing 5-phospho-ribosyl-N-formylglycinamide (FGAR) and tetrahydrofolate.</text>
</comment>
<evidence type="ECO:0000256" key="6">
    <source>
        <dbReference type="HAMAP-Rule" id="MF_01930"/>
    </source>
</evidence>
<dbReference type="Proteomes" id="UP000611723">
    <property type="component" value="Unassembled WGS sequence"/>
</dbReference>
<dbReference type="InterPro" id="IPR004607">
    <property type="entry name" value="GART"/>
</dbReference>
<dbReference type="InterPro" id="IPR002376">
    <property type="entry name" value="Formyl_transf_N"/>
</dbReference>
<evidence type="ECO:0000256" key="2">
    <source>
        <dbReference type="ARBA" id="ARBA00022679"/>
    </source>
</evidence>
<dbReference type="Pfam" id="PF00551">
    <property type="entry name" value="Formyl_trans_N"/>
    <property type="match status" value="1"/>
</dbReference>
<evidence type="ECO:0000256" key="1">
    <source>
        <dbReference type="ARBA" id="ARBA00005054"/>
    </source>
</evidence>
<comment type="pathway">
    <text evidence="1 6">Purine metabolism; IMP biosynthesis via de novo pathway; N(2)-formyl-N(1)-(5-phospho-D-ribosyl)glycinamide from N(1)-(5-phospho-D-ribosyl)glycinamide (10-formyl THF route): step 1/1.</text>
</comment>
<protein>
    <recommendedName>
        <fullName evidence="6">Phosphoribosylglycinamide formyltransferase</fullName>
        <ecNumber evidence="6">2.1.2.2</ecNumber>
    </recommendedName>
    <alternativeName>
        <fullName evidence="6">5'-phosphoribosylglycinamide transformylase</fullName>
    </alternativeName>
    <alternativeName>
        <fullName evidence="6">GAR transformylase</fullName>
        <shortName evidence="6">GART</shortName>
    </alternativeName>
</protein>
<evidence type="ECO:0000259" key="7">
    <source>
        <dbReference type="Pfam" id="PF00551"/>
    </source>
</evidence>
<keyword evidence="9" id="KW-1185">Reference proteome</keyword>
<feature type="active site" description="Proton donor" evidence="6">
    <location>
        <position position="109"/>
    </location>
</feature>
<dbReference type="InterPro" id="IPR001555">
    <property type="entry name" value="GART_AS"/>
</dbReference>
<organism evidence="8 9">
    <name type="scientific">Marivirga aurantiaca</name>
    <dbReference type="NCBI Taxonomy" id="2802615"/>
    <lineage>
        <taxon>Bacteria</taxon>
        <taxon>Pseudomonadati</taxon>
        <taxon>Bacteroidota</taxon>
        <taxon>Cytophagia</taxon>
        <taxon>Cytophagales</taxon>
        <taxon>Marivirgaceae</taxon>
        <taxon>Marivirga</taxon>
    </lineage>
</organism>
<dbReference type="PROSITE" id="PS00373">
    <property type="entry name" value="GART"/>
    <property type="match status" value="1"/>
</dbReference>
<name>A0A934WZX3_9BACT</name>
<dbReference type="GO" id="GO:0006189">
    <property type="term" value="P:'de novo' IMP biosynthetic process"/>
    <property type="evidence" value="ECO:0007669"/>
    <property type="project" value="UniProtKB-UniRule"/>
</dbReference>
<dbReference type="SUPFAM" id="SSF53328">
    <property type="entry name" value="Formyltransferase"/>
    <property type="match status" value="1"/>
</dbReference>
<dbReference type="PANTHER" id="PTHR43369">
    <property type="entry name" value="PHOSPHORIBOSYLGLYCINAMIDE FORMYLTRANSFERASE"/>
    <property type="match status" value="1"/>
</dbReference>
<comment type="caution">
    <text evidence="8">The sequence shown here is derived from an EMBL/GenBank/DDBJ whole genome shotgun (WGS) entry which is preliminary data.</text>
</comment>
<keyword evidence="2 6" id="KW-0808">Transferase</keyword>
<keyword evidence="3 6" id="KW-0658">Purine biosynthesis</keyword>
<dbReference type="AlphaFoldDB" id="A0A934WZX3"/>
<accession>A0A934WZX3</accession>